<dbReference type="InterPro" id="IPR036322">
    <property type="entry name" value="WD40_repeat_dom_sf"/>
</dbReference>
<dbReference type="EMBL" id="ML119114">
    <property type="protein sequence ID" value="RPB15281.1"/>
    <property type="molecule type" value="Genomic_DNA"/>
</dbReference>
<dbReference type="GO" id="GO:0005096">
    <property type="term" value="F:GTPase activator activity"/>
    <property type="evidence" value="ECO:0007669"/>
    <property type="project" value="TreeGrafter"/>
</dbReference>
<dbReference type="InterPro" id="IPR015943">
    <property type="entry name" value="WD40/YVTN_repeat-like_dom_sf"/>
</dbReference>
<reference evidence="4 5" key="1">
    <citation type="journal article" date="2018" name="Nat. Ecol. Evol.">
        <title>Pezizomycetes genomes reveal the molecular basis of ectomycorrhizal truffle lifestyle.</title>
        <authorList>
            <person name="Murat C."/>
            <person name="Payen T."/>
            <person name="Noel B."/>
            <person name="Kuo A."/>
            <person name="Morin E."/>
            <person name="Chen J."/>
            <person name="Kohler A."/>
            <person name="Krizsan K."/>
            <person name="Balestrini R."/>
            <person name="Da Silva C."/>
            <person name="Montanini B."/>
            <person name="Hainaut M."/>
            <person name="Levati E."/>
            <person name="Barry K.W."/>
            <person name="Belfiori B."/>
            <person name="Cichocki N."/>
            <person name="Clum A."/>
            <person name="Dockter R.B."/>
            <person name="Fauchery L."/>
            <person name="Guy J."/>
            <person name="Iotti M."/>
            <person name="Le Tacon F."/>
            <person name="Lindquist E.A."/>
            <person name="Lipzen A."/>
            <person name="Malagnac F."/>
            <person name="Mello A."/>
            <person name="Molinier V."/>
            <person name="Miyauchi S."/>
            <person name="Poulain J."/>
            <person name="Riccioni C."/>
            <person name="Rubini A."/>
            <person name="Sitrit Y."/>
            <person name="Splivallo R."/>
            <person name="Traeger S."/>
            <person name="Wang M."/>
            <person name="Zifcakova L."/>
            <person name="Wipf D."/>
            <person name="Zambonelli A."/>
            <person name="Paolocci F."/>
            <person name="Nowrousian M."/>
            <person name="Ottonello S."/>
            <person name="Baldrian P."/>
            <person name="Spatafora J.W."/>
            <person name="Henrissat B."/>
            <person name="Nagy L.G."/>
            <person name="Aury J.M."/>
            <person name="Wincker P."/>
            <person name="Grigoriev I.V."/>
            <person name="Bonfante P."/>
            <person name="Martin F.M."/>
        </authorList>
    </citation>
    <scope>NUCLEOTIDE SEQUENCE [LARGE SCALE GENOMIC DNA]</scope>
    <source>
        <strain evidence="4 5">CCBAS932</strain>
    </source>
</reference>
<protein>
    <recommendedName>
        <fullName evidence="3">Lethal giant larvae (Lgl)-like C-terminal domain-containing protein</fullName>
    </recommendedName>
</protein>
<dbReference type="PANTHER" id="PTHR10241">
    <property type="entry name" value="LETHAL 2 GIANT LARVAE PROTEIN"/>
    <property type="match status" value="1"/>
</dbReference>
<evidence type="ECO:0000313" key="4">
    <source>
        <dbReference type="EMBL" id="RPB15281.1"/>
    </source>
</evidence>
<dbReference type="InterPro" id="IPR013905">
    <property type="entry name" value="Lgl_C_dom"/>
</dbReference>
<evidence type="ECO:0000256" key="2">
    <source>
        <dbReference type="ARBA" id="ARBA00022483"/>
    </source>
</evidence>
<accession>A0A3N4L3S0</accession>
<dbReference type="Pfam" id="PF08596">
    <property type="entry name" value="Lgl_C"/>
    <property type="match status" value="1"/>
</dbReference>
<dbReference type="PANTHER" id="PTHR10241:SF25">
    <property type="entry name" value="TOMOSYN, ISOFORM C"/>
    <property type="match status" value="1"/>
</dbReference>
<dbReference type="SUPFAM" id="SSF50978">
    <property type="entry name" value="WD40 repeat-like"/>
    <property type="match status" value="1"/>
</dbReference>
<evidence type="ECO:0000256" key="1">
    <source>
        <dbReference type="ARBA" id="ARBA00008070"/>
    </source>
</evidence>
<dbReference type="GO" id="GO:0019905">
    <property type="term" value="F:syntaxin binding"/>
    <property type="evidence" value="ECO:0007669"/>
    <property type="project" value="TreeGrafter"/>
</dbReference>
<dbReference type="GO" id="GO:0005886">
    <property type="term" value="C:plasma membrane"/>
    <property type="evidence" value="ECO:0007669"/>
    <property type="project" value="TreeGrafter"/>
</dbReference>
<dbReference type="SUPFAM" id="SSF69322">
    <property type="entry name" value="Tricorn protease domain 2"/>
    <property type="match status" value="1"/>
</dbReference>
<evidence type="ECO:0000259" key="3">
    <source>
        <dbReference type="Pfam" id="PF08596"/>
    </source>
</evidence>
<organism evidence="4 5">
    <name type="scientific">Morchella conica CCBAS932</name>
    <dbReference type="NCBI Taxonomy" id="1392247"/>
    <lineage>
        <taxon>Eukaryota</taxon>
        <taxon>Fungi</taxon>
        <taxon>Dikarya</taxon>
        <taxon>Ascomycota</taxon>
        <taxon>Pezizomycotina</taxon>
        <taxon>Pezizomycetes</taxon>
        <taxon>Pezizales</taxon>
        <taxon>Morchellaceae</taxon>
        <taxon>Morchella</taxon>
    </lineage>
</organism>
<dbReference type="AlphaFoldDB" id="A0A3N4L3S0"/>
<dbReference type="GO" id="GO:0045159">
    <property type="term" value="F:myosin II binding"/>
    <property type="evidence" value="ECO:0007669"/>
    <property type="project" value="TreeGrafter"/>
</dbReference>
<gene>
    <name evidence="4" type="ORF">P167DRAFT_483239</name>
</gene>
<feature type="domain" description="Lethal giant larvae (Lgl)-like C-terminal" evidence="3">
    <location>
        <begin position="523"/>
        <end position="919"/>
    </location>
</feature>
<dbReference type="InParanoid" id="A0A3N4L3S0"/>
<dbReference type="OrthoDB" id="19944at2759"/>
<dbReference type="GO" id="GO:0005737">
    <property type="term" value="C:cytoplasm"/>
    <property type="evidence" value="ECO:0007669"/>
    <property type="project" value="TreeGrafter"/>
</dbReference>
<name>A0A3N4L3S0_9PEZI</name>
<keyword evidence="2" id="KW-0268">Exocytosis</keyword>
<dbReference type="GO" id="GO:0006893">
    <property type="term" value="P:Golgi to plasma membrane transport"/>
    <property type="evidence" value="ECO:0007669"/>
    <property type="project" value="TreeGrafter"/>
</dbReference>
<dbReference type="GO" id="GO:0006887">
    <property type="term" value="P:exocytosis"/>
    <property type="evidence" value="ECO:0007669"/>
    <property type="project" value="UniProtKB-KW"/>
</dbReference>
<proteinExistence type="inferred from homology"/>
<dbReference type="Proteomes" id="UP000277580">
    <property type="component" value="Unassembled WGS sequence"/>
</dbReference>
<sequence length="1016" mass="111306">MEFLRSKQAGIQRDFTGGLAASDLFVIDEVAKYGIGSTISALAYDPIQSLFAVGTNETTTSPGKIHVFGQKRVHVTFTLQRKSSVKFLKLCDSRIVVVDNRSELSVYDMRDPGAEGVKYSPPGAVTSILTDPSLDWVFLGLENGDIVTYDLDREILSPFRIPNLWRERSPKSKFLPVVSLALHPRDVGTLLIGYLEGTVIFSMKQEKVLHYLQFELPPGAPGADTERGTIYSLRRPNVVEALWHPTGTFVCTTHDDSCLAIWDPKDGRIVQSRTTTDSYVHLPGTPPSADMFGAGGDGDVVSIRQPLFKVAWCSTNNPDETSILIAGGNQSSMPMKGMTLWDLGVTPNMLTSSYQIISDYFASPKRQRCLPTPIDVDVVDFCLVPRTSPHYAGSHDPMAIIALLSSGELTTLRFPDGQPLSPATILHPSLSLCHPFTTYANLSAINRQRWLGMIEKRDKPKEMIIGGIEHPKPLRRYENRTVVQTAHTDGTVKIWDLGLGDEIENRDMMEVDLGQVLQRGVDLKIECVSMAGATGEMAVGMETGEVVIYRWGINKGFGRTKEDESLQSASRTEAGAIVEGIRNVQMRTDPSVREGLLPLCTLEQHCGSILKLKCSDVGFVAVAYQTGHVSVLDLRGPAVIFHGSLNSLTKESKRASFRKSRDHSIDGEKATCLEFGVLTLEGDEFSSIALFVGSTHGRIATFKILPQGQGFTCTFVGMTHMDGSVVSIIPINSDSGKRAYASQQAVANLREGIKVPGTVVAVTKSEARIFKPPTAKGAHKGWDEYSCLSAVVAELDTHGICLSCVMDTGVVKSFSIPGLKEIGEVRLSDYYDPSRLADTILLDSGYIFGWTSQAECMLLYMWGKGQILDHLPKDVLYNPEAPVPTRPTISNFQWISGTQHVTPADLDLLIGGPDRPMSKKMIEQMRAEEKQARLDARAGNQAGGSGRQEEGIFASMSRSIQERTEKLNLVGDSMDKLGETSASFADDVGKYVNQQKKKAILGSKFDLGYFMLPFPL</sequence>
<keyword evidence="5" id="KW-1185">Reference proteome</keyword>
<dbReference type="SMART" id="SM00320">
    <property type="entry name" value="WD40"/>
    <property type="match status" value="2"/>
</dbReference>
<comment type="similarity">
    <text evidence="1">Belongs to the WD repeat L(2)GL family.</text>
</comment>
<dbReference type="InterPro" id="IPR001680">
    <property type="entry name" value="WD40_rpt"/>
</dbReference>
<dbReference type="Gene3D" id="2.130.10.10">
    <property type="entry name" value="YVTN repeat-like/Quinoprotein amine dehydrogenase"/>
    <property type="match status" value="2"/>
</dbReference>
<evidence type="ECO:0000313" key="5">
    <source>
        <dbReference type="Proteomes" id="UP000277580"/>
    </source>
</evidence>
<dbReference type="FunCoup" id="A0A3N4L3S0">
    <property type="interactions" value="142"/>
</dbReference>
<dbReference type="STRING" id="1392247.A0A3N4L3S0"/>